<reference evidence="1 2" key="1">
    <citation type="submission" date="2020-02" db="EMBL/GenBank/DDBJ databases">
        <authorList>
            <person name="Ma Q."/>
            <person name="Huang Y."/>
            <person name="Song X."/>
            <person name="Pei D."/>
        </authorList>
    </citation>
    <scope>NUCLEOTIDE SEQUENCE [LARGE SCALE GENOMIC DNA]</scope>
    <source>
        <strain evidence="1">Sxm20200214</strain>
        <tissue evidence="1">Leaf</tissue>
    </source>
</reference>
<dbReference type="AlphaFoldDB" id="A0A8X7QL31"/>
<evidence type="ECO:0000313" key="2">
    <source>
        <dbReference type="Proteomes" id="UP000886595"/>
    </source>
</evidence>
<proteinExistence type="predicted"/>
<dbReference type="Proteomes" id="UP000886595">
    <property type="component" value="Unassembled WGS sequence"/>
</dbReference>
<dbReference type="EMBL" id="JAAMPC010000013">
    <property type="protein sequence ID" value="KAG2269868.1"/>
    <property type="molecule type" value="Genomic_DNA"/>
</dbReference>
<name>A0A8X7QL31_BRACI</name>
<gene>
    <name evidence="1" type="ORF">Bca52824_064423</name>
</gene>
<accession>A0A8X7QL31</accession>
<sequence>MSEMVLASTADGSNPRLWSAVCPVKTRPLGRESAAWFGPLPSSALLVSSRPSNCLHPRMTSAAYPRWLELSGPIPRIGVVRGFRPRNGPSQLISWERFRGLVQSDLVVCGLVHHHAFAIFLHACP</sequence>
<organism evidence="1 2">
    <name type="scientific">Brassica carinata</name>
    <name type="common">Ethiopian mustard</name>
    <name type="synonym">Abyssinian cabbage</name>
    <dbReference type="NCBI Taxonomy" id="52824"/>
    <lineage>
        <taxon>Eukaryota</taxon>
        <taxon>Viridiplantae</taxon>
        <taxon>Streptophyta</taxon>
        <taxon>Embryophyta</taxon>
        <taxon>Tracheophyta</taxon>
        <taxon>Spermatophyta</taxon>
        <taxon>Magnoliopsida</taxon>
        <taxon>eudicotyledons</taxon>
        <taxon>Gunneridae</taxon>
        <taxon>Pentapetalae</taxon>
        <taxon>rosids</taxon>
        <taxon>malvids</taxon>
        <taxon>Brassicales</taxon>
        <taxon>Brassicaceae</taxon>
        <taxon>Brassiceae</taxon>
        <taxon>Brassica</taxon>
    </lineage>
</organism>
<evidence type="ECO:0000313" key="1">
    <source>
        <dbReference type="EMBL" id="KAG2269868.1"/>
    </source>
</evidence>
<comment type="caution">
    <text evidence="1">The sequence shown here is derived from an EMBL/GenBank/DDBJ whole genome shotgun (WGS) entry which is preliminary data.</text>
</comment>
<keyword evidence="2" id="KW-1185">Reference proteome</keyword>
<protein>
    <submittedName>
        <fullName evidence="1">Uncharacterized protein</fullName>
    </submittedName>
</protein>